<feature type="transmembrane region" description="Helical" evidence="2">
    <location>
        <begin position="74"/>
        <end position="94"/>
    </location>
</feature>
<protein>
    <submittedName>
        <fullName evidence="3">Uncharacterized protein</fullName>
    </submittedName>
</protein>
<dbReference type="Proteomes" id="UP000030848">
    <property type="component" value="Unassembled WGS sequence"/>
</dbReference>
<dbReference type="Gene3D" id="1.10.3730.20">
    <property type="match status" value="1"/>
</dbReference>
<dbReference type="PANTHER" id="PTHR40761">
    <property type="entry name" value="CONSERVED INTEGRAL MEMBRANE ALANINE VALINE AND LEUCINE RICH PROTEIN-RELATED"/>
    <property type="match status" value="1"/>
</dbReference>
<dbReference type="EMBL" id="JRZE01000002">
    <property type="protein sequence ID" value="KHF45651.1"/>
    <property type="molecule type" value="Genomic_DNA"/>
</dbReference>
<feature type="region of interest" description="Disordered" evidence="1">
    <location>
        <begin position="285"/>
        <end position="335"/>
    </location>
</feature>
<feature type="transmembrane region" description="Helical" evidence="2">
    <location>
        <begin position="46"/>
        <end position="67"/>
    </location>
</feature>
<feature type="transmembrane region" description="Helical" evidence="2">
    <location>
        <begin position="253"/>
        <end position="274"/>
    </location>
</feature>
<keyword evidence="2" id="KW-0472">Membrane</keyword>
<feature type="transmembrane region" description="Helical" evidence="2">
    <location>
        <begin position="200"/>
        <end position="218"/>
    </location>
</feature>
<sequence length="335" mass="34723">MALTVLFAVLAAFCNALGSVLQRKGTRSQPFEEAMSVRLLWRLVHQLPWLGGIVFMLGGFGLQVAALSTGPISLVQPVLVAEMGLTLVLSAMLLGSSMHTREWTAVFGMNTGIALLLVALRPTGGDTRGVTGPTWALGCLVTLAVIVGTVVLAHRYRYAHRAAYLGIAAGMFFGFIAVLVSGVTGAFAGGPKAVLSAWQTYALIVAGPTGFFLLQVTLRAGTLVASQPGLTLANPLVGIGWGVAVFGEDVRGGGWIALEVLGFSLIAACTLLLARSASLRGSAGAYEETEGRADGEDAGNTGESGFLEVAEDAEDTAVESGVDTDASSDRNQENH</sequence>
<evidence type="ECO:0000313" key="3">
    <source>
        <dbReference type="EMBL" id="KHF45651.1"/>
    </source>
</evidence>
<feature type="transmembrane region" description="Helical" evidence="2">
    <location>
        <begin position="230"/>
        <end position="247"/>
    </location>
</feature>
<feature type="transmembrane region" description="Helical" evidence="2">
    <location>
        <begin position="165"/>
        <end position="188"/>
    </location>
</feature>
<evidence type="ECO:0000256" key="1">
    <source>
        <dbReference type="SAM" id="MobiDB-lite"/>
    </source>
</evidence>
<evidence type="ECO:0000313" key="4">
    <source>
        <dbReference type="Proteomes" id="UP000030848"/>
    </source>
</evidence>
<reference evidence="3 4" key="1">
    <citation type="submission" date="2014-10" db="EMBL/GenBank/DDBJ databases">
        <title>Genome sequence of Micropolyspora internatus JCM3315.</title>
        <authorList>
            <person name="Shin S.-K."/>
            <person name="Yi H."/>
        </authorList>
    </citation>
    <scope>NUCLEOTIDE SEQUENCE [LARGE SCALE GENOMIC DNA]</scope>
    <source>
        <strain evidence="3 4">JCM 3315</strain>
    </source>
</reference>
<gene>
    <name evidence="3" type="ORF">MINT15_08680</name>
</gene>
<dbReference type="PANTHER" id="PTHR40761:SF1">
    <property type="entry name" value="CONSERVED INTEGRAL MEMBRANE ALANINE VALINE AND LEUCINE RICH PROTEIN-RELATED"/>
    <property type="match status" value="1"/>
</dbReference>
<keyword evidence="2" id="KW-1133">Transmembrane helix</keyword>
<evidence type="ECO:0000256" key="2">
    <source>
        <dbReference type="SAM" id="Phobius"/>
    </source>
</evidence>
<organism evidence="3 4">
    <name type="scientific">Saccharomonospora viridis</name>
    <dbReference type="NCBI Taxonomy" id="1852"/>
    <lineage>
        <taxon>Bacteria</taxon>
        <taxon>Bacillati</taxon>
        <taxon>Actinomycetota</taxon>
        <taxon>Actinomycetes</taxon>
        <taxon>Pseudonocardiales</taxon>
        <taxon>Pseudonocardiaceae</taxon>
        <taxon>Saccharomonospora</taxon>
    </lineage>
</organism>
<keyword evidence="2" id="KW-0812">Transmembrane</keyword>
<proteinExistence type="predicted"/>
<dbReference type="AlphaFoldDB" id="A0A837DGQ2"/>
<dbReference type="NCBIfam" id="NF038012">
    <property type="entry name" value="DMT_1"/>
    <property type="match status" value="1"/>
</dbReference>
<dbReference type="OMA" id="IRTGWWL"/>
<comment type="caution">
    <text evidence="3">The sequence shown here is derived from an EMBL/GenBank/DDBJ whole genome shotgun (WGS) entry which is preliminary data.</text>
</comment>
<accession>A0A837DGQ2</accession>
<name>A0A837DGQ2_9PSEU</name>
<feature type="transmembrane region" description="Helical" evidence="2">
    <location>
        <begin position="135"/>
        <end position="153"/>
    </location>
</feature>